<comment type="cofactor">
    <cofactor evidence="1">
        <name>Mg(2+)</name>
        <dbReference type="ChEBI" id="CHEBI:18420"/>
    </cofactor>
</comment>
<dbReference type="RefSeq" id="WP_218156435.1">
    <property type="nucleotide sequence ID" value="NZ_FOYT01000002.1"/>
</dbReference>
<dbReference type="PROSITE" id="PS51462">
    <property type="entry name" value="NUDIX"/>
    <property type="match status" value="1"/>
</dbReference>
<dbReference type="Gene3D" id="6.10.250.1120">
    <property type="match status" value="1"/>
</dbReference>
<dbReference type="InterPro" id="IPR000086">
    <property type="entry name" value="NUDIX_hydrolase_dom"/>
</dbReference>
<proteinExistence type="predicted"/>
<dbReference type="Pfam" id="PF12535">
    <property type="entry name" value="Nudix_N"/>
    <property type="match status" value="1"/>
</dbReference>
<dbReference type="OrthoDB" id="40462at2157"/>
<dbReference type="InterPro" id="IPR015797">
    <property type="entry name" value="NUDIX_hydrolase-like_dom_sf"/>
</dbReference>
<dbReference type="PANTHER" id="PTHR43046">
    <property type="entry name" value="GDP-MANNOSE MANNOSYL HYDROLASE"/>
    <property type="match status" value="1"/>
</dbReference>
<dbReference type="Gene3D" id="3.90.79.10">
    <property type="entry name" value="Nucleoside Triphosphate Pyrophosphohydrolase"/>
    <property type="match status" value="1"/>
</dbReference>
<evidence type="ECO:0000256" key="2">
    <source>
        <dbReference type="ARBA" id="ARBA00022801"/>
    </source>
</evidence>
<organism evidence="5 6">
    <name type="scientific">Halogeometricum rufum</name>
    <dbReference type="NCBI Taxonomy" id="553469"/>
    <lineage>
        <taxon>Archaea</taxon>
        <taxon>Methanobacteriati</taxon>
        <taxon>Methanobacteriota</taxon>
        <taxon>Stenosarchaea group</taxon>
        <taxon>Halobacteria</taxon>
        <taxon>Halobacteriales</taxon>
        <taxon>Haloferacaceae</taxon>
        <taxon>Halogeometricum</taxon>
    </lineage>
</organism>
<keyword evidence="6" id="KW-1185">Reference proteome</keyword>
<evidence type="ECO:0000259" key="4">
    <source>
        <dbReference type="PROSITE" id="PS51462"/>
    </source>
</evidence>
<dbReference type="EMBL" id="FOYT01000002">
    <property type="protein sequence ID" value="SFR57279.1"/>
    <property type="molecule type" value="Genomic_DNA"/>
</dbReference>
<evidence type="ECO:0000313" key="5">
    <source>
        <dbReference type="EMBL" id="SFR57279.1"/>
    </source>
</evidence>
<dbReference type="GO" id="GO:0016787">
    <property type="term" value="F:hydrolase activity"/>
    <property type="evidence" value="ECO:0007669"/>
    <property type="project" value="UniProtKB-KW"/>
</dbReference>
<dbReference type="AlphaFoldDB" id="A0A1I6HS57"/>
<dbReference type="PROSITE" id="PS00893">
    <property type="entry name" value="NUDIX_BOX"/>
    <property type="match status" value="1"/>
</dbReference>
<evidence type="ECO:0000256" key="3">
    <source>
        <dbReference type="SAM" id="MobiDB-lite"/>
    </source>
</evidence>
<feature type="domain" description="Nudix hydrolase" evidence="4">
    <location>
        <begin position="96"/>
        <end position="223"/>
    </location>
</feature>
<feature type="region of interest" description="Disordered" evidence="3">
    <location>
        <begin position="1"/>
        <end position="28"/>
    </location>
</feature>
<dbReference type="SUPFAM" id="SSF55811">
    <property type="entry name" value="Nudix"/>
    <property type="match status" value="1"/>
</dbReference>
<dbReference type="InterPro" id="IPR020476">
    <property type="entry name" value="Nudix_hydrolase"/>
</dbReference>
<dbReference type="InterPro" id="IPR059176">
    <property type="entry name" value="UDP-X_N"/>
</dbReference>
<accession>A0A1I6HS57</accession>
<dbReference type="PRINTS" id="PR00502">
    <property type="entry name" value="NUDIXFAMILY"/>
</dbReference>
<keyword evidence="2" id="KW-0378">Hydrolase</keyword>
<dbReference type="Proteomes" id="UP000198531">
    <property type="component" value="Unassembled WGS sequence"/>
</dbReference>
<sequence length="229" mass="25028">MNRGRERGDDSDVESIAAAEGARADETADAEGVEVLELLDELRTIAQNGVTYAEDPYDRERYERILDLTSEYYGRTLDAPAEEMRGRLRGETGYVSAKVGASVAVFDDADRILLMRRADGGGWALPGGYVDPNESSSEAAVREAREETGLDVEPVELVGTFDLPAGAGGNPHSVVTVLYRCRVTGGDLRLSHEGTDLAYRDPSEIPADDWYVGNRAYALHARESVRETR</sequence>
<reference evidence="6" key="1">
    <citation type="submission" date="2016-10" db="EMBL/GenBank/DDBJ databases">
        <authorList>
            <person name="Varghese N."/>
            <person name="Submissions S."/>
        </authorList>
    </citation>
    <scope>NUCLEOTIDE SEQUENCE [LARGE SCALE GENOMIC DNA]</scope>
    <source>
        <strain evidence="6">CGMCC 1.7736</strain>
    </source>
</reference>
<evidence type="ECO:0000313" key="6">
    <source>
        <dbReference type="Proteomes" id="UP000198531"/>
    </source>
</evidence>
<name>A0A1I6HS57_9EURY</name>
<protein>
    <submittedName>
        <fullName evidence="5">ADP-ribose pyrophosphatase YjhB, NUDIX family</fullName>
    </submittedName>
</protein>
<gene>
    <name evidence="5" type="ORF">SAMN04487947_2405</name>
</gene>
<feature type="compositionally biased region" description="Basic and acidic residues" evidence="3">
    <location>
        <begin position="1"/>
        <end position="10"/>
    </location>
</feature>
<evidence type="ECO:0000256" key="1">
    <source>
        <dbReference type="ARBA" id="ARBA00001946"/>
    </source>
</evidence>
<dbReference type="STRING" id="553469.SAMN04487947_2405"/>
<dbReference type="Pfam" id="PF00293">
    <property type="entry name" value="NUDIX"/>
    <property type="match status" value="1"/>
</dbReference>
<dbReference type="PANTHER" id="PTHR43046:SF16">
    <property type="entry name" value="ADP-RIBOSE PYROPHOSPHATASE YJHB-RELATED"/>
    <property type="match status" value="1"/>
</dbReference>
<dbReference type="InterPro" id="IPR020084">
    <property type="entry name" value="NUDIX_hydrolase_CS"/>
</dbReference>